<keyword evidence="3" id="KW-1185">Reference proteome</keyword>
<name>A0A0W0VIS7_9GAMM</name>
<dbReference type="EMBL" id="LNYH01000108">
    <property type="protein sequence ID" value="KTD20020.1"/>
    <property type="molecule type" value="Genomic_DNA"/>
</dbReference>
<dbReference type="STRING" id="454.Lisr_1870"/>
<dbReference type="AlphaFoldDB" id="A0A0W0VIS7"/>
<dbReference type="Proteomes" id="UP000054761">
    <property type="component" value="Unassembled WGS sequence"/>
</dbReference>
<accession>A0A0W0VIS7</accession>
<organism evidence="2 3">
    <name type="scientific">Legionella israelensis</name>
    <dbReference type="NCBI Taxonomy" id="454"/>
    <lineage>
        <taxon>Bacteria</taxon>
        <taxon>Pseudomonadati</taxon>
        <taxon>Pseudomonadota</taxon>
        <taxon>Gammaproteobacteria</taxon>
        <taxon>Legionellales</taxon>
        <taxon>Legionellaceae</taxon>
        <taxon>Legionella</taxon>
    </lineage>
</organism>
<dbReference type="PATRIC" id="fig|454.4.peg.2034"/>
<comment type="caution">
    <text evidence="2">The sequence shown here is derived from an EMBL/GenBank/DDBJ whole genome shotgun (WGS) entry which is preliminary data.</text>
</comment>
<dbReference type="RefSeq" id="WP_202967191.1">
    <property type="nucleotide sequence ID" value="NZ_CAAAJA010000070.1"/>
</dbReference>
<evidence type="ECO:0000313" key="3">
    <source>
        <dbReference type="Proteomes" id="UP000054761"/>
    </source>
</evidence>
<evidence type="ECO:0000256" key="1">
    <source>
        <dbReference type="SAM" id="Phobius"/>
    </source>
</evidence>
<sequence>MSYKLNFDKPLEFKPQYFKGLSGVVGIYFIFMKKKKVTYPFRDSKLIYIGMSEKKTNSIASRLSDHYNGKSSNLGLQNYQKITDLMFTYLNFSIIQSIWKYRIEDFESYLLLDFVREFGVYPICNNKTGFPELGEGYEGIVTVDWNYFN</sequence>
<feature type="transmembrane region" description="Helical" evidence="1">
    <location>
        <begin position="16"/>
        <end position="32"/>
    </location>
</feature>
<gene>
    <name evidence="2" type="ORF">Lisr_1870</name>
</gene>
<keyword evidence="1" id="KW-0472">Membrane</keyword>
<protein>
    <recommendedName>
        <fullName evidence="4">GIY-YIG domain-containing protein</fullName>
    </recommendedName>
</protein>
<evidence type="ECO:0000313" key="2">
    <source>
        <dbReference type="EMBL" id="KTD20020.1"/>
    </source>
</evidence>
<keyword evidence="1" id="KW-0812">Transmembrane</keyword>
<evidence type="ECO:0008006" key="4">
    <source>
        <dbReference type="Google" id="ProtNLM"/>
    </source>
</evidence>
<reference evidence="2 3" key="1">
    <citation type="submission" date="2015-11" db="EMBL/GenBank/DDBJ databases">
        <title>Genomic analysis of 38 Legionella species identifies large and diverse effector repertoires.</title>
        <authorList>
            <person name="Burstein D."/>
            <person name="Amaro F."/>
            <person name="Zusman T."/>
            <person name="Lifshitz Z."/>
            <person name="Cohen O."/>
            <person name="Gilbert J.A."/>
            <person name="Pupko T."/>
            <person name="Shuman H.A."/>
            <person name="Segal G."/>
        </authorList>
    </citation>
    <scope>NUCLEOTIDE SEQUENCE [LARGE SCALE GENOMIC DNA]</scope>
    <source>
        <strain evidence="2 3">Bercovier 4</strain>
    </source>
</reference>
<keyword evidence="1" id="KW-1133">Transmembrane helix</keyword>
<proteinExistence type="predicted"/>